<dbReference type="Gene3D" id="2.60.40.1660">
    <property type="entry name" value="Na, k-atpase alpha subunit"/>
    <property type="match status" value="1"/>
</dbReference>
<dbReference type="GO" id="GO:0005890">
    <property type="term" value="C:sodium:potassium-exchanging ATPase complex"/>
    <property type="evidence" value="ECO:0007669"/>
    <property type="project" value="InterPro"/>
</dbReference>
<feature type="transmembrane region" description="Helical" evidence="7">
    <location>
        <begin position="45"/>
        <end position="69"/>
    </location>
</feature>
<reference evidence="8" key="1">
    <citation type="submission" date="2024-04" db="EMBL/GenBank/DDBJ databases">
        <authorList>
            <consortium name="Molecular Ecology Group"/>
        </authorList>
    </citation>
    <scope>NUCLEOTIDE SEQUENCE</scope>
</reference>
<dbReference type="GO" id="GO:1990573">
    <property type="term" value="P:potassium ion import across plasma membrane"/>
    <property type="evidence" value="ECO:0007669"/>
    <property type="project" value="TreeGrafter"/>
</dbReference>
<keyword evidence="9" id="KW-1185">Reference proteome</keyword>
<evidence type="ECO:0000256" key="6">
    <source>
        <dbReference type="ARBA" id="ARBA00023136"/>
    </source>
</evidence>
<dbReference type="GO" id="GO:0030007">
    <property type="term" value="P:intracellular potassium ion homeostasis"/>
    <property type="evidence" value="ECO:0007669"/>
    <property type="project" value="TreeGrafter"/>
</dbReference>
<evidence type="ECO:0000256" key="3">
    <source>
        <dbReference type="ARBA" id="ARBA00022692"/>
    </source>
</evidence>
<keyword evidence="4" id="KW-0735">Signal-anchor</keyword>
<keyword evidence="5 7" id="KW-1133">Transmembrane helix</keyword>
<evidence type="ECO:0000256" key="4">
    <source>
        <dbReference type="ARBA" id="ARBA00022968"/>
    </source>
</evidence>
<evidence type="ECO:0000256" key="5">
    <source>
        <dbReference type="ARBA" id="ARBA00022989"/>
    </source>
</evidence>
<dbReference type="EMBL" id="OZ034825">
    <property type="protein sequence ID" value="CAL1679469.1"/>
    <property type="molecule type" value="Genomic_DNA"/>
</dbReference>
<dbReference type="PANTHER" id="PTHR11523">
    <property type="entry name" value="SODIUM/POTASSIUM-DEPENDENT ATPASE BETA SUBUNIT"/>
    <property type="match status" value="1"/>
</dbReference>
<evidence type="ECO:0000313" key="8">
    <source>
        <dbReference type="EMBL" id="CAL1679469.1"/>
    </source>
</evidence>
<organism evidence="8 9">
    <name type="scientific">Lasius platythorax</name>
    <dbReference type="NCBI Taxonomy" id="488582"/>
    <lineage>
        <taxon>Eukaryota</taxon>
        <taxon>Metazoa</taxon>
        <taxon>Ecdysozoa</taxon>
        <taxon>Arthropoda</taxon>
        <taxon>Hexapoda</taxon>
        <taxon>Insecta</taxon>
        <taxon>Pterygota</taxon>
        <taxon>Neoptera</taxon>
        <taxon>Endopterygota</taxon>
        <taxon>Hymenoptera</taxon>
        <taxon>Apocrita</taxon>
        <taxon>Aculeata</taxon>
        <taxon>Formicoidea</taxon>
        <taxon>Formicidae</taxon>
        <taxon>Formicinae</taxon>
        <taxon>Lasius</taxon>
        <taxon>Lasius</taxon>
    </lineage>
</organism>
<evidence type="ECO:0000256" key="1">
    <source>
        <dbReference type="ARBA" id="ARBA00004606"/>
    </source>
</evidence>
<dbReference type="PANTHER" id="PTHR11523:SF28">
    <property type="entry name" value="NA_K-ATPASE BETA SUBUNIT ISOFORM 4-RELATED"/>
    <property type="match status" value="1"/>
</dbReference>
<keyword evidence="6 7" id="KW-0472">Membrane</keyword>
<evidence type="ECO:0000256" key="2">
    <source>
        <dbReference type="ARBA" id="ARBA00005876"/>
    </source>
</evidence>
<protein>
    <recommendedName>
        <fullName evidence="10">Sodium/potassium-transporting ATPase subunit beta-1</fullName>
    </recommendedName>
</protein>
<dbReference type="Proteomes" id="UP001497644">
    <property type="component" value="Chromosome 2"/>
</dbReference>
<accession>A0AAV2NJ87</accession>
<gene>
    <name evidence="8" type="ORF">LPLAT_LOCUS5649</name>
</gene>
<dbReference type="GO" id="GO:0036376">
    <property type="term" value="P:sodium ion export across plasma membrane"/>
    <property type="evidence" value="ECO:0007669"/>
    <property type="project" value="TreeGrafter"/>
</dbReference>
<dbReference type="InterPro" id="IPR000402">
    <property type="entry name" value="Na/K_ATPase_sub_beta"/>
</dbReference>
<dbReference type="GO" id="GO:0006883">
    <property type="term" value="P:intracellular sodium ion homeostasis"/>
    <property type="evidence" value="ECO:0007669"/>
    <property type="project" value="TreeGrafter"/>
</dbReference>
<evidence type="ECO:0000313" key="9">
    <source>
        <dbReference type="Proteomes" id="UP001497644"/>
    </source>
</evidence>
<comment type="similarity">
    <text evidence="2">Belongs to the X(+)/potassium ATPases subunit beta family.</text>
</comment>
<dbReference type="InterPro" id="IPR038702">
    <property type="entry name" value="Na/K_ATPase_sub_beta_sf"/>
</dbReference>
<name>A0AAV2NJ87_9HYME</name>
<comment type="subcellular location">
    <subcellularLocation>
        <location evidence="1">Membrane</location>
        <topology evidence="1">Single-pass type II membrane protein</topology>
    </subcellularLocation>
</comment>
<evidence type="ECO:0000256" key="7">
    <source>
        <dbReference type="SAM" id="Phobius"/>
    </source>
</evidence>
<sequence>MAILHDEEYYRNRIPEPDLGALQNFLRFVWNPDRRQVLGRSGKEWALLGFFYVCFLSILGSLFALQMWISIDYASKLDRPFFLYAGLMPRSYFGSSFPLFRQLEFGSPGIGFKPNILLPTTSPIIWVNNSSSNARPKRYVEALNDFLQEYNKSQENYKTAVECNDAAPNRSDMRPCFFDIESLGVCGKPPYGYTNPLQPCILIKFNKRFDWVPIYYNKSSHLPENMPSALHDAVRSSNKYQIWLWCDGANNVDKEHVGEIEYLPSPGFPVQYFPFLGQPDYLAPMVALRFKNITPFRLVTVECSLWALNINKEAQSALDFQIILGEP</sequence>
<dbReference type="Pfam" id="PF00287">
    <property type="entry name" value="Na_K-ATPase"/>
    <property type="match status" value="1"/>
</dbReference>
<dbReference type="GO" id="GO:0001671">
    <property type="term" value="F:ATPase activator activity"/>
    <property type="evidence" value="ECO:0007669"/>
    <property type="project" value="TreeGrafter"/>
</dbReference>
<proteinExistence type="inferred from homology"/>
<keyword evidence="3 7" id="KW-0812">Transmembrane</keyword>
<evidence type="ECO:0008006" key="10">
    <source>
        <dbReference type="Google" id="ProtNLM"/>
    </source>
</evidence>
<dbReference type="AlphaFoldDB" id="A0AAV2NJ87"/>